<feature type="compositionally biased region" description="Pro residues" evidence="1">
    <location>
        <begin position="517"/>
        <end position="532"/>
    </location>
</feature>
<keyword evidence="4" id="KW-1185">Reference proteome</keyword>
<dbReference type="GO" id="GO:0043022">
    <property type="term" value="F:ribosome binding"/>
    <property type="evidence" value="ECO:0007669"/>
    <property type="project" value="TreeGrafter"/>
</dbReference>
<dbReference type="Proteomes" id="UP000243217">
    <property type="component" value="Unassembled WGS sequence"/>
</dbReference>
<gene>
    <name evidence="3" type="ORF">THRCLA_08910</name>
</gene>
<dbReference type="GO" id="GO:0061630">
    <property type="term" value="F:ubiquitin protein ligase activity"/>
    <property type="evidence" value="ECO:0007669"/>
    <property type="project" value="InterPro"/>
</dbReference>
<dbReference type="GO" id="GO:0072344">
    <property type="term" value="P:rescue of stalled ribosome"/>
    <property type="evidence" value="ECO:0007669"/>
    <property type="project" value="InterPro"/>
</dbReference>
<feature type="domain" description="C2H2-type" evidence="2">
    <location>
        <begin position="151"/>
        <end position="172"/>
    </location>
</feature>
<feature type="region of interest" description="Disordered" evidence="1">
    <location>
        <begin position="371"/>
        <end position="417"/>
    </location>
</feature>
<reference evidence="3 4" key="1">
    <citation type="journal article" date="2014" name="Genome Biol. Evol.">
        <title>The secreted proteins of Achlya hypogyna and Thraustotheca clavata identify the ancestral oomycete secretome and reveal gene acquisitions by horizontal gene transfer.</title>
        <authorList>
            <person name="Misner I."/>
            <person name="Blouin N."/>
            <person name="Leonard G."/>
            <person name="Richards T.A."/>
            <person name="Lane C.E."/>
        </authorList>
    </citation>
    <scope>NUCLEOTIDE SEQUENCE [LARGE SCALE GENOMIC DNA]</scope>
    <source>
        <strain evidence="3 4">ATCC 34112</strain>
    </source>
</reference>
<organism evidence="3 4">
    <name type="scientific">Thraustotheca clavata</name>
    <dbReference type="NCBI Taxonomy" id="74557"/>
    <lineage>
        <taxon>Eukaryota</taxon>
        <taxon>Sar</taxon>
        <taxon>Stramenopiles</taxon>
        <taxon>Oomycota</taxon>
        <taxon>Saprolegniomycetes</taxon>
        <taxon>Saprolegniales</taxon>
        <taxon>Achlyaceae</taxon>
        <taxon>Thraustotheca</taxon>
    </lineage>
</organism>
<evidence type="ECO:0000313" key="3">
    <source>
        <dbReference type="EMBL" id="OQR91689.1"/>
    </source>
</evidence>
<feature type="compositionally biased region" description="Low complexity" evidence="1">
    <location>
        <begin position="581"/>
        <end position="594"/>
    </location>
</feature>
<dbReference type="PANTHER" id="PTHR22938:SF0">
    <property type="entry name" value="E3 UBIQUITIN-PROTEIN LIGASE ZNF598"/>
    <property type="match status" value="1"/>
</dbReference>
<feature type="region of interest" description="Disordered" evidence="1">
    <location>
        <begin position="496"/>
        <end position="662"/>
    </location>
</feature>
<dbReference type="PROSITE" id="PS00028">
    <property type="entry name" value="ZINC_FINGER_C2H2_1"/>
    <property type="match status" value="1"/>
</dbReference>
<dbReference type="Pfam" id="PF23230">
    <property type="entry name" value="zf-C2H2_13"/>
    <property type="match status" value="1"/>
</dbReference>
<evidence type="ECO:0000259" key="2">
    <source>
        <dbReference type="PROSITE" id="PS00028"/>
    </source>
</evidence>
<proteinExistence type="predicted"/>
<comment type="caution">
    <text evidence="3">The sequence shown here is derived from an EMBL/GenBank/DDBJ whole genome shotgun (WGS) entry which is preliminary data.</text>
</comment>
<dbReference type="InterPro" id="IPR057634">
    <property type="entry name" value="PAH_ZNF598/HEL2"/>
</dbReference>
<dbReference type="GO" id="GO:0016567">
    <property type="term" value="P:protein ubiquitination"/>
    <property type="evidence" value="ECO:0007669"/>
    <property type="project" value="TreeGrafter"/>
</dbReference>
<accession>A0A1V9Z0W7</accession>
<dbReference type="EMBL" id="JNBS01002398">
    <property type="protein sequence ID" value="OQR91689.1"/>
    <property type="molecule type" value="Genomic_DNA"/>
</dbReference>
<dbReference type="InterPro" id="IPR056437">
    <property type="entry name" value="Znf-C2H2_ZNF598/HEL2"/>
</dbReference>
<feature type="compositionally biased region" description="Basic residues" evidence="1">
    <location>
        <begin position="373"/>
        <end position="383"/>
    </location>
</feature>
<dbReference type="InterPro" id="IPR013087">
    <property type="entry name" value="Znf_C2H2_type"/>
</dbReference>
<name>A0A1V9Z0W7_9STRA</name>
<feature type="compositionally biased region" description="Low complexity" evidence="1">
    <location>
        <begin position="533"/>
        <end position="559"/>
    </location>
</feature>
<feature type="region of interest" description="Disordered" evidence="1">
    <location>
        <begin position="735"/>
        <end position="773"/>
    </location>
</feature>
<dbReference type="OrthoDB" id="3838338at2759"/>
<dbReference type="PANTHER" id="PTHR22938">
    <property type="entry name" value="ZINC FINGER PROTEIN 598"/>
    <property type="match status" value="1"/>
</dbReference>
<protein>
    <recommendedName>
        <fullName evidence="2">C2H2-type domain-containing protein</fullName>
    </recommendedName>
</protein>
<evidence type="ECO:0000256" key="1">
    <source>
        <dbReference type="SAM" id="MobiDB-lite"/>
    </source>
</evidence>
<dbReference type="STRING" id="74557.A0A1V9Z0W7"/>
<sequence length="773" mass="85922">MGCCSLCVLRMRQILKNKHCVLCKTEMDRVICIDDETRTFESYQDWGDNIGPTHVYDETSGMYFLKNNYNDIVAMRSFVCPVNKCSEKKPFGNYGALKNHLNAKHGQSFCDLCVNNNNLFIQEQTLFTKETLKKHTNKGKQEQGFMGHPKCDFCGSRYYSNQELYEHLRKNHFECEICLHGHGIENRYYKDYNDLENHFRAEHFLCEETSCLAKKFIVFKDHIQFQLHMSEEHPHIRTSKRIDVNFSVRRGDREGREAYTGYGYREDELLAAGMITSDTSISVADFPALSANDDVSNFTLWQHQNQIRTPSVDDFPELATTARAAPASAYRNAIAPQPTAAMRAYMSNDPWEYPDLQHAANTLGANNPLMRFVKTKKPKKKKSQLLSERLDEEEEEKPAPPPVTVAEPEAAPPPAAPEVSVIESIQEALGNEARFIQFREVCKKYRQKEIPALSFYSLSRAMFKPEDFTRLFPKLMSLLPDEKQVQEVLALHKVKKNKKKSKVASPQSPNEVEASPSPVPSPAPQQASPPPAAALASPSAADVLSQQSAAAARATPSAADILSRQPAAARAPISFGEESWPAPQTVAAPAPQVAKKSKKKASPSNSGWSNVMKEVGAAPAPKTTNGPKMNLVVHNTDGFNARSRHAQSQTETNSWSSSASWSDPVSAPPVAVGATPVSTKIQVVAKEDVYGMENLDINRALQPNKVPSRNKNDFPDLPKAGPVVGVQPVHLNKNQVTANGNWGEKVNTNPTPQKPKKNKKKTMSLAELGMKFG</sequence>
<dbReference type="Pfam" id="PF23202">
    <property type="entry name" value="PAH_ZNF598"/>
    <property type="match status" value="1"/>
</dbReference>
<dbReference type="SMART" id="SM00355">
    <property type="entry name" value="ZnF_C2H2"/>
    <property type="match status" value="4"/>
</dbReference>
<dbReference type="AlphaFoldDB" id="A0A1V9Z0W7"/>
<dbReference type="InterPro" id="IPR044288">
    <property type="entry name" value="ZNF598/HEL2"/>
</dbReference>
<evidence type="ECO:0000313" key="4">
    <source>
        <dbReference type="Proteomes" id="UP000243217"/>
    </source>
</evidence>